<dbReference type="GO" id="GO:0016787">
    <property type="term" value="F:hydrolase activity"/>
    <property type="evidence" value="ECO:0007669"/>
    <property type="project" value="UniProtKB-KW"/>
</dbReference>
<evidence type="ECO:0000256" key="9">
    <source>
        <dbReference type="ARBA" id="ARBA00023118"/>
    </source>
</evidence>
<dbReference type="AlphaFoldDB" id="A0A562R9R2"/>
<keyword evidence="8" id="KW-0067">ATP-binding</keyword>
<keyword evidence="4" id="KW-0479">Metal-binding</keyword>
<dbReference type="Pfam" id="PF22590">
    <property type="entry name" value="Cas3-like_C_2"/>
    <property type="match status" value="1"/>
</dbReference>
<dbReference type="InterPro" id="IPR014001">
    <property type="entry name" value="Helicase_ATP-bd"/>
</dbReference>
<dbReference type="InterPro" id="IPR054712">
    <property type="entry name" value="Cas3-like_dom"/>
</dbReference>
<dbReference type="InterPro" id="IPR027417">
    <property type="entry name" value="P-loop_NTPase"/>
</dbReference>
<dbReference type="Pfam" id="PF00270">
    <property type="entry name" value="DEAD"/>
    <property type="match status" value="1"/>
</dbReference>
<dbReference type="PROSITE" id="PS51192">
    <property type="entry name" value="HELICASE_ATP_BIND_1"/>
    <property type="match status" value="1"/>
</dbReference>
<evidence type="ECO:0000256" key="7">
    <source>
        <dbReference type="ARBA" id="ARBA00022806"/>
    </source>
</evidence>
<dbReference type="SUPFAM" id="SSF52540">
    <property type="entry name" value="P-loop containing nucleoside triphosphate hydrolases"/>
    <property type="match status" value="1"/>
</dbReference>
<evidence type="ECO:0000256" key="1">
    <source>
        <dbReference type="ARBA" id="ARBA00006847"/>
    </source>
</evidence>
<dbReference type="InterPro" id="IPR038257">
    <property type="entry name" value="CRISPR-assoc_Cas3_HD_sf"/>
</dbReference>
<evidence type="ECO:0000256" key="2">
    <source>
        <dbReference type="ARBA" id="ARBA00009046"/>
    </source>
</evidence>
<comment type="caution">
    <text evidence="14">The sequence shown here is derived from an EMBL/GenBank/DDBJ whole genome shotgun (WGS) entry which is preliminary data.</text>
</comment>
<dbReference type="Pfam" id="PF18019">
    <property type="entry name" value="Cas3_HD"/>
    <property type="match status" value="1"/>
</dbReference>
<dbReference type="InterPro" id="IPR050079">
    <property type="entry name" value="DEAD_box_RNA_helicase"/>
</dbReference>
<proteinExistence type="inferred from homology"/>
<dbReference type="PANTHER" id="PTHR47959:SF16">
    <property type="entry name" value="CRISPR-ASSOCIATED NUCLEASE_HELICASE CAS3-RELATED"/>
    <property type="match status" value="1"/>
</dbReference>
<dbReference type="PANTHER" id="PTHR47959">
    <property type="entry name" value="ATP-DEPENDENT RNA HELICASE RHLE-RELATED"/>
    <property type="match status" value="1"/>
</dbReference>
<dbReference type="SMART" id="SM00490">
    <property type="entry name" value="HELICc"/>
    <property type="match status" value="1"/>
</dbReference>
<dbReference type="InterPro" id="IPR006474">
    <property type="entry name" value="Helicase_Cas3_CRISPR-ass_core"/>
</dbReference>
<dbReference type="NCBIfam" id="TIGR01596">
    <property type="entry name" value="cas3_HD"/>
    <property type="match status" value="1"/>
</dbReference>
<comment type="similarity">
    <text evidence="2">In the central section; belongs to the CRISPR-associated helicase Cas3 family.</text>
</comment>
<comment type="similarity">
    <text evidence="10">Belongs to the DEAD box helicase family.</text>
</comment>
<keyword evidence="3" id="KW-0540">Nuclease</keyword>
<reference evidence="14 15" key="1">
    <citation type="submission" date="2019-07" db="EMBL/GenBank/DDBJ databases">
        <title>Genome sequencing of 100 strains of the haloalkaliphilic chemolithoautotrophic sulfur-oxidizing bacterium Thioalkalivibrio.</title>
        <authorList>
            <person name="Muyzer G."/>
        </authorList>
    </citation>
    <scope>NUCLEOTIDE SEQUENCE [LARGE SCALE GENOMIC DNA]</scope>
    <source>
        <strain evidence="14 15">ASO4-4</strain>
    </source>
</reference>
<keyword evidence="7 14" id="KW-0347">Helicase</keyword>
<dbReference type="NCBIfam" id="TIGR01587">
    <property type="entry name" value="cas3_core"/>
    <property type="match status" value="1"/>
</dbReference>
<dbReference type="InterPro" id="IPR011545">
    <property type="entry name" value="DEAD/DEAH_box_helicase_dom"/>
</dbReference>
<evidence type="ECO:0000256" key="4">
    <source>
        <dbReference type="ARBA" id="ARBA00022723"/>
    </source>
</evidence>
<name>A0A562R9R2_9BACT</name>
<comment type="similarity">
    <text evidence="1">In the N-terminal section; belongs to the CRISPR-associated nuclease Cas3-HD family.</text>
</comment>
<organism evidence="14 15">
    <name type="scientific">Desulfobotulus alkaliphilus</name>
    <dbReference type="NCBI Taxonomy" id="622671"/>
    <lineage>
        <taxon>Bacteria</taxon>
        <taxon>Pseudomonadati</taxon>
        <taxon>Thermodesulfobacteriota</taxon>
        <taxon>Desulfobacteria</taxon>
        <taxon>Desulfobacterales</taxon>
        <taxon>Desulfobacteraceae</taxon>
        <taxon>Desulfobotulus</taxon>
    </lineage>
</organism>
<accession>A0A562R9R2</accession>
<evidence type="ECO:0000259" key="12">
    <source>
        <dbReference type="PROSITE" id="PS51194"/>
    </source>
</evidence>
<evidence type="ECO:0000259" key="13">
    <source>
        <dbReference type="PROSITE" id="PS51643"/>
    </source>
</evidence>
<evidence type="ECO:0000256" key="10">
    <source>
        <dbReference type="ARBA" id="ARBA00038437"/>
    </source>
</evidence>
<dbReference type="GO" id="GO:0003676">
    <property type="term" value="F:nucleic acid binding"/>
    <property type="evidence" value="ECO:0007669"/>
    <property type="project" value="InterPro"/>
</dbReference>
<dbReference type="GO" id="GO:0004519">
    <property type="term" value="F:endonuclease activity"/>
    <property type="evidence" value="ECO:0007669"/>
    <property type="project" value="UniProtKB-KW"/>
</dbReference>
<dbReference type="InterPro" id="IPR001650">
    <property type="entry name" value="Helicase_C-like"/>
</dbReference>
<dbReference type="GO" id="GO:0005829">
    <property type="term" value="C:cytosol"/>
    <property type="evidence" value="ECO:0007669"/>
    <property type="project" value="TreeGrafter"/>
</dbReference>
<keyword evidence="6" id="KW-0378">Hydrolase</keyword>
<gene>
    <name evidence="14" type="ORF">LZ24_02997</name>
</gene>
<protein>
    <submittedName>
        <fullName evidence="14">CRISPR-associated endonuclease/helicase Cas3</fullName>
    </submittedName>
</protein>
<feature type="domain" description="Helicase ATP-binding" evidence="11">
    <location>
        <begin position="23"/>
        <end position="175"/>
    </location>
</feature>
<evidence type="ECO:0000259" key="11">
    <source>
        <dbReference type="PROSITE" id="PS51192"/>
    </source>
</evidence>
<dbReference type="Gene3D" id="1.10.3210.30">
    <property type="match status" value="1"/>
</dbReference>
<dbReference type="RefSeq" id="WP_144686491.1">
    <property type="nucleotide sequence ID" value="NZ_VLLC01000034.1"/>
</dbReference>
<feature type="domain" description="HD Cas3-type" evidence="13">
    <location>
        <begin position="573"/>
        <end position="792"/>
    </location>
</feature>
<dbReference type="Gene3D" id="3.40.50.300">
    <property type="entry name" value="P-loop containing nucleotide triphosphate hydrolases"/>
    <property type="match status" value="2"/>
</dbReference>
<evidence type="ECO:0000256" key="5">
    <source>
        <dbReference type="ARBA" id="ARBA00022741"/>
    </source>
</evidence>
<keyword evidence="5" id="KW-0547">Nucleotide-binding</keyword>
<keyword evidence="15" id="KW-1185">Reference proteome</keyword>
<dbReference type="PROSITE" id="PS51194">
    <property type="entry name" value="HELICASE_CTER"/>
    <property type="match status" value="1"/>
</dbReference>
<feature type="domain" description="Helicase C-terminal" evidence="12">
    <location>
        <begin position="256"/>
        <end position="411"/>
    </location>
</feature>
<evidence type="ECO:0000313" key="15">
    <source>
        <dbReference type="Proteomes" id="UP000318307"/>
    </source>
</evidence>
<dbReference type="PROSITE" id="PS51643">
    <property type="entry name" value="HD_CAS3"/>
    <property type="match status" value="1"/>
</dbReference>
<keyword evidence="14" id="KW-0255">Endonuclease</keyword>
<evidence type="ECO:0000256" key="6">
    <source>
        <dbReference type="ARBA" id="ARBA00022801"/>
    </source>
</evidence>
<evidence type="ECO:0000256" key="8">
    <source>
        <dbReference type="ARBA" id="ARBA00022840"/>
    </source>
</evidence>
<dbReference type="OrthoDB" id="9810236at2"/>
<dbReference type="GO" id="GO:0005524">
    <property type="term" value="F:ATP binding"/>
    <property type="evidence" value="ECO:0007669"/>
    <property type="project" value="UniProtKB-KW"/>
</dbReference>
<evidence type="ECO:0000256" key="3">
    <source>
        <dbReference type="ARBA" id="ARBA00022722"/>
    </source>
</evidence>
<dbReference type="GO" id="GO:0003724">
    <property type="term" value="F:RNA helicase activity"/>
    <property type="evidence" value="ECO:0007669"/>
    <property type="project" value="TreeGrafter"/>
</dbReference>
<evidence type="ECO:0000313" key="14">
    <source>
        <dbReference type="EMBL" id="TWI65765.1"/>
    </source>
</evidence>
<dbReference type="GO" id="GO:0046872">
    <property type="term" value="F:metal ion binding"/>
    <property type="evidence" value="ECO:0007669"/>
    <property type="project" value="UniProtKB-KW"/>
</dbReference>
<keyword evidence="9" id="KW-0051">Antiviral defense</keyword>
<dbReference type="SUPFAM" id="SSF109604">
    <property type="entry name" value="HD-domain/PDEase-like"/>
    <property type="match status" value="1"/>
</dbReference>
<sequence length="803" mass="90768">MEYESFFEKAFGGGKKPLPYQKRLAESPDLPEILMVPTGLGKTASVTLAWMYRKTQKQENRLPRRLIWCLPMRVLVEQTLENIRQWLKNLGLENEISTHILMGGSEDVFKPTWASQPEKLSILIGTQDMLLSRALMRGYGMSRYQWPAHFAQLHNDALWVFDEVQLMGPSLFTSAQLEAFRRQFSLLLPSRSLWVSATLKPEWLATVDLKPFISGFKTEEIDEEDRNHPIVIQRIRARKQLHRAESSLTKESAKEKYKQYIQSLSQEILEKHQTGTQTLVILNQVERAQLLYQALQKNSKDTEILLLHARFRAMERRGIEEKIKETGKNRILIATQAIEAGVDISSATLFTELAPWSSLVQRFGRCNRYGEETAASIFLVDLEESDQATPYEPQPLTDARKEIDSLLATEDRNAGPEALPVLKDELSPSLVLRKRDFLELFNTDADLSGFDMDISPFIRDTGIPSVQVFWRNFDDKPEDQPPPSREELCPAGISQIKAHLKSISAWVWDSMEENWKSLQMNAIRPGMVLLLKSSDGGYDPAMGFRAGLKQTVPPAETGENGEKEIYGSDPLSTLGRFVSLREHLEDTEEEARKLCEALGLPADSTHAICLAALLHDTGKAHPAFQSALTAHGEAPEKGLWAKSAVQGKRTVYRMPPEPGEEKGIERKHFRHELASMLSWIKNEEENHAKDLIAYLIAAHHGKVRMGLRAMPGEKKPKDDILFARGVWEGDVLPAIVLEKRTIPETALSLDLIQMGEGPMGASWADRTQGLLETHGPFCLALMETLVRIADWRASKKEMEGNHE</sequence>
<dbReference type="Proteomes" id="UP000318307">
    <property type="component" value="Unassembled WGS sequence"/>
</dbReference>
<dbReference type="EMBL" id="VLLC01000034">
    <property type="protein sequence ID" value="TWI65765.1"/>
    <property type="molecule type" value="Genomic_DNA"/>
</dbReference>
<dbReference type="GO" id="GO:0051607">
    <property type="term" value="P:defense response to virus"/>
    <property type="evidence" value="ECO:0007669"/>
    <property type="project" value="UniProtKB-KW"/>
</dbReference>
<dbReference type="InterPro" id="IPR006483">
    <property type="entry name" value="CRISPR-assoc_Cas3_HD"/>
</dbReference>
<dbReference type="SMART" id="SM00487">
    <property type="entry name" value="DEXDc"/>
    <property type="match status" value="1"/>
</dbReference>